<feature type="domain" description="PH" evidence="6">
    <location>
        <begin position="17"/>
        <end position="109"/>
    </location>
</feature>
<dbReference type="EMBL" id="KN822947">
    <property type="protein sequence ID" value="KIO33601.1"/>
    <property type="molecule type" value="Genomic_DNA"/>
</dbReference>
<dbReference type="PANTHER" id="PTHR10972">
    <property type="entry name" value="OXYSTEROL-BINDING PROTEIN-RELATED"/>
    <property type="match status" value="1"/>
</dbReference>
<dbReference type="SUPFAM" id="SSF144000">
    <property type="entry name" value="Oxysterol-binding protein-like"/>
    <property type="match status" value="1"/>
</dbReference>
<dbReference type="OrthoDB" id="416222at2759"/>
<dbReference type="PROSITE" id="PS50003">
    <property type="entry name" value="PH_DOMAIN"/>
    <property type="match status" value="1"/>
</dbReference>
<proteinExistence type="inferred from homology"/>
<dbReference type="GO" id="GO:0030011">
    <property type="term" value="P:maintenance of cell polarity"/>
    <property type="evidence" value="ECO:0007669"/>
    <property type="project" value="TreeGrafter"/>
</dbReference>
<dbReference type="CDD" id="cd13289">
    <property type="entry name" value="PH_Osh3p_yeast"/>
    <property type="match status" value="1"/>
</dbReference>
<evidence type="ECO:0000259" key="6">
    <source>
        <dbReference type="PROSITE" id="PS50003"/>
    </source>
</evidence>
<dbReference type="SUPFAM" id="SSF50729">
    <property type="entry name" value="PH domain-like"/>
    <property type="match status" value="1"/>
</dbReference>
<feature type="compositionally biased region" description="Acidic residues" evidence="5">
    <location>
        <begin position="255"/>
        <end position="264"/>
    </location>
</feature>
<evidence type="ECO:0000256" key="4">
    <source>
        <dbReference type="ARBA" id="ARBA00023121"/>
    </source>
</evidence>
<reference evidence="7 8" key="1">
    <citation type="submission" date="2014-04" db="EMBL/GenBank/DDBJ databases">
        <authorList>
            <consortium name="DOE Joint Genome Institute"/>
            <person name="Kuo A."/>
            <person name="Girlanda M."/>
            <person name="Perotto S."/>
            <person name="Kohler A."/>
            <person name="Nagy L.G."/>
            <person name="Floudas D."/>
            <person name="Copeland A."/>
            <person name="Barry K.W."/>
            <person name="Cichocki N."/>
            <person name="Veneault-Fourrey C."/>
            <person name="LaButti K."/>
            <person name="Lindquist E.A."/>
            <person name="Lipzen A."/>
            <person name="Lundell T."/>
            <person name="Morin E."/>
            <person name="Murat C."/>
            <person name="Sun H."/>
            <person name="Tunlid A."/>
            <person name="Henrissat B."/>
            <person name="Grigoriev I.V."/>
            <person name="Hibbett D.S."/>
            <person name="Martin F."/>
            <person name="Nordberg H.P."/>
            <person name="Cantor M.N."/>
            <person name="Hua S.X."/>
        </authorList>
    </citation>
    <scope>NUCLEOTIDE SEQUENCE [LARGE SCALE GENOMIC DNA]</scope>
    <source>
        <strain evidence="7 8">MUT 4182</strain>
    </source>
</reference>
<dbReference type="Gene3D" id="2.40.160.120">
    <property type="match status" value="1"/>
</dbReference>
<dbReference type="InterPro" id="IPR041680">
    <property type="entry name" value="PH_8"/>
</dbReference>
<dbReference type="AlphaFoldDB" id="A0A0C3QVH5"/>
<evidence type="ECO:0000256" key="3">
    <source>
        <dbReference type="ARBA" id="ARBA00023055"/>
    </source>
</evidence>
<dbReference type="GO" id="GO:0120009">
    <property type="term" value="P:intermembrane lipid transfer"/>
    <property type="evidence" value="ECO:0007669"/>
    <property type="project" value="UniProtKB-ARBA"/>
</dbReference>
<dbReference type="InterPro" id="IPR000648">
    <property type="entry name" value="Oxysterol-bd"/>
</dbReference>
<dbReference type="FunFam" id="2.40.160.120:FF:000001">
    <property type="entry name" value="Oxysterol-binding protein"/>
    <property type="match status" value="1"/>
</dbReference>
<evidence type="ECO:0000256" key="1">
    <source>
        <dbReference type="ARBA" id="ARBA00008842"/>
    </source>
</evidence>
<evidence type="ECO:0000313" key="8">
    <source>
        <dbReference type="Proteomes" id="UP000054248"/>
    </source>
</evidence>
<evidence type="ECO:0000256" key="5">
    <source>
        <dbReference type="SAM" id="MobiDB-lite"/>
    </source>
</evidence>
<organism evidence="7 8">
    <name type="scientific">Tulasnella calospora MUT 4182</name>
    <dbReference type="NCBI Taxonomy" id="1051891"/>
    <lineage>
        <taxon>Eukaryota</taxon>
        <taxon>Fungi</taxon>
        <taxon>Dikarya</taxon>
        <taxon>Basidiomycota</taxon>
        <taxon>Agaricomycotina</taxon>
        <taxon>Agaricomycetes</taxon>
        <taxon>Cantharellales</taxon>
        <taxon>Tulasnellaceae</taxon>
        <taxon>Tulasnella</taxon>
    </lineage>
</organism>
<dbReference type="GO" id="GO:0032541">
    <property type="term" value="C:cortical endoplasmic reticulum"/>
    <property type="evidence" value="ECO:0007669"/>
    <property type="project" value="TreeGrafter"/>
</dbReference>
<reference evidence="8" key="2">
    <citation type="submission" date="2015-01" db="EMBL/GenBank/DDBJ databases">
        <title>Evolutionary Origins and Diversification of the Mycorrhizal Mutualists.</title>
        <authorList>
            <consortium name="DOE Joint Genome Institute"/>
            <consortium name="Mycorrhizal Genomics Consortium"/>
            <person name="Kohler A."/>
            <person name="Kuo A."/>
            <person name="Nagy L.G."/>
            <person name="Floudas D."/>
            <person name="Copeland A."/>
            <person name="Barry K.W."/>
            <person name="Cichocki N."/>
            <person name="Veneault-Fourrey C."/>
            <person name="LaButti K."/>
            <person name="Lindquist E.A."/>
            <person name="Lipzen A."/>
            <person name="Lundell T."/>
            <person name="Morin E."/>
            <person name="Murat C."/>
            <person name="Riley R."/>
            <person name="Ohm R."/>
            <person name="Sun H."/>
            <person name="Tunlid A."/>
            <person name="Henrissat B."/>
            <person name="Grigoriev I.V."/>
            <person name="Hibbett D.S."/>
            <person name="Martin F."/>
        </authorList>
    </citation>
    <scope>NUCLEOTIDE SEQUENCE [LARGE SCALE GENOMIC DNA]</scope>
    <source>
        <strain evidence="8">MUT 4182</strain>
    </source>
</reference>
<gene>
    <name evidence="7" type="ORF">M407DRAFT_231739</name>
</gene>
<dbReference type="Proteomes" id="UP000054248">
    <property type="component" value="Unassembled WGS sequence"/>
</dbReference>
<dbReference type="GO" id="GO:0006887">
    <property type="term" value="P:exocytosis"/>
    <property type="evidence" value="ECO:0007669"/>
    <property type="project" value="TreeGrafter"/>
</dbReference>
<dbReference type="GO" id="GO:0034727">
    <property type="term" value="P:piecemeal microautophagy of the nucleus"/>
    <property type="evidence" value="ECO:0007669"/>
    <property type="project" value="TreeGrafter"/>
</dbReference>
<evidence type="ECO:0000313" key="7">
    <source>
        <dbReference type="EMBL" id="KIO33601.1"/>
    </source>
</evidence>
<dbReference type="Pfam" id="PF15409">
    <property type="entry name" value="PH_8"/>
    <property type="match status" value="1"/>
</dbReference>
<keyword evidence="3" id="KW-0445">Lipid transport</keyword>
<dbReference type="STRING" id="1051891.A0A0C3QVH5"/>
<dbReference type="GO" id="GO:0005886">
    <property type="term" value="C:plasma membrane"/>
    <property type="evidence" value="ECO:0007669"/>
    <property type="project" value="TreeGrafter"/>
</dbReference>
<dbReference type="PANTHER" id="PTHR10972:SF203">
    <property type="entry name" value="OXYSTEROL-BINDING PROTEIN HOMOLOG 3"/>
    <property type="match status" value="1"/>
</dbReference>
<comment type="similarity">
    <text evidence="1">Belongs to the OSBP family.</text>
</comment>
<name>A0A0C3QVH5_9AGAM</name>
<keyword evidence="8" id="KW-1185">Reference proteome</keyword>
<dbReference type="Gene3D" id="3.30.70.3490">
    <property type="match status" value="1"/>
</dbReference>
<dbReference type="GO" id="GO:0005829">
    <property type="term" value="C:cytosol"/>
    <property type="evidence" value="ECO:0007669"/>
    <property type="project" value="TreeGrafter"/>
</dbReference>
<dbReference type="InterPro" id="IPR037239">
    <property type="entry name" value="OSBP_sf"/>
</dbReference>
<dbReference type="SMART" id="SM00233">
    <property type="entry name" value="PH"/>
    <property type="match status" value="1"/>
</dbReference>
<keyword evidence="2" id="KW-0813">Transport</keyword>
<dbReference type="InterPro" id="IPR001849">
    <property type="entry name" value="PH_domain"/>
</dbReference>
<dbReference type="GO" id="GO:0006897">
    <property type="term" value="P:endocytosis"/>
    <property type="evidence" value="ECO:0007669"/>
    <property type="project" value="TreeGrafter"/>
</dbReference>
<sequence length="666" mass="73756">MVSASAFVSSIQHPTDGNICQGWLLKKRRKKMQGYAKRYFVLSSQGVISYSFEPGAPIRDEITLKLASITSSSNDKAIHIDSATATFHLKALGPTDYALWMSALRRFCAVASNPAVDDPTVTPRSQRASMSHSRSLTGSWIGVPANARALRVANDMESVGSSLPDCSRSDINVPKLVQTMKELEASTSTAVPSQIINSPLARVSEMVAFDNKSHRHSIGTIDSLSPSLWFDAEDGAEEFFLSAEPTETEQALSDPGDESEEEVVDITASDSSGDEAPTPTKERSEDGDSKHKVVIRRTKLPSPMVGDDGSLLAVLRKNVGKDLSTVSFPVSFNEPISILQKMAEDLEYFDLLGLAAVSADPIERICLVAAFAVSGYSCTLHRASRKPFNPMLGETFEDSRMNYISEKVSHHPAVMACHASGQGWEYWATSAAESKFWGRSMEIKNKGTTHVKLAGSYYTWYKPSSFVRNLLVGEKYLAHEGELIVKDSTSGHRCVITFKEGGYWGPSRAVSGAVYGPSSSTVLAKLDGTWNEGISLQLDSKGSHLRVLWRAHSFPPHAHEYYGFTSFAMSLNEITPDIEGRLCPTDSRLRPDQRAMEEGRMDFADDEKARLEGAQRERRKAREDRGEKWVPKWFEPHPTETDEWVYKGGYWEARAAKKWGKLEQLW</sequence>
<dbReference type="GO" id="GO:0032934">
    <property type="term" value="F:sterol binding"/>
    <property type="evidence" value="ECO:0007669"/>
    <property type="project" value="TreeGrafter"/>
</dbReference>
<feature type="compositionally biased region" description="Basic and acidic residues" evidence="5">
    <location>
        <begin position="280"/>
        <end position="291"/>
    </location>
</feature>
<dbReference type="InterPro" id="IPR011993">
    <property type="entry name" value="PH-like_dom_sf"/>
</dbReference>
<accession>A0A0C3QVH5</accession>
<dbReference type="Pfam" id="PF01237">
    <property type="entry name" value="Oxysterol_BP"/>
    <property type="match status" value="1"/>
</dbReference>
<dbReference type="GO" id="GO:0035621">
    <property type="term" value="P:ER to Golgi ceramide transport"/>
    <property type="evidence" value="ECO:0007669"/>
    <property type="project" value="TreeGrafter"/>
</dbReference>
<feature type="region of interest" description="Disordered" evidence="5">
    <location>
        <begin position="244"/>
        <end position="291"/>
    </location>
</feature>
<dbReference type="GO" id="GO:0097038">
    <property type="term" value="C:perinuclear endoplasmic reticulum"/>
    <property type="evidence" value="ECO:0007669"/>
    <property type="project" value="TreeGrafter"/>
</dbReference>
<protein>
    <recommendedName>
        <fullName evidence="6">PH domain-containing protein</fullName>
    </recommendedName>
</protein>
<keyword evidence="4" id="KW-0446">Lipid-binding</keyword>
<evidence type="ECO:0000256" key="2">
    <source>
        <dbReference type="ARBA" id="ARBA00022448"/>
    </source>
</evidence>
<dbReference type="Gene3D" id="2.30.29.30">
    <property type="entry name" value="Pleckstrin-homology domain (PH domain)/Phosphotyrosine-binding domain (PTB)"/>
    <property type="match status" value="1"/>
</dbReference>
<dbReference type="HOGENOM" id="CLU_007105_4_0_1"/>